<name>A0ABP0B8V7_9PEZI</name>
<comment type="caution">
    <text evidence="2">The sequence shown here is derived from an EMBL/GenBank/DDBJ whole genome shotgun (WGS) entry which is preliminary data.</text>
</comment>
<gene>
    <name evidence="2" type="ORF">SCUCBS95973_002639</name>
</gene>
<feature type="compositionally biased region" description="Acidic residues" evidence="1">
    <location>
        <begin position="221"/>
        <end position="241"/>
    </location>
</feature>
<evidence type="ECO:0000256" key="1">
    <source>
        <dbReference type="SAM" id="MobiDB-lite"/>
    </source>
</evidence>
<dbReference type="EMBL" id="CAWUHB010000011">
    <property type="protein sequence ID" value="CAK7215948.1"/>
    <property type="molecule type" value="Genomic_DNA"/>
</dbReference>
<sequence>MFGIARRPGHVYFDPARDVLYFGPRDGFMAAEAQLRTMLALADPDELAQVQRVALSATVLGDGFPSPPQSSLSASTNLAADVLHLLRAKLPHLRELIVVPHDENAVFRADAARFVPLPLPPTALPLAPVSSWPSLPTDQPTACSANGSLARHVHAAMRRVCAAVPDWKPPRWRILAVSNGPPEHSQSEDMPDGESEGEGESQSENESESEGELDNDKGQDDTQDDDDTVDSSEEDAYEGEEEQKYREIKSSC</sequence>
<evidence type="ECO:0000313" key="3">
    <source>
        <dbReference type="Proteomes" id="UP001642405"/>
    </source>
</evidence>
<proteinExistence type="predicted"/>
<reference evidence="2 3" key="1">
    <citation type="submission" date="2024-01" db="EMBL/GenBank/DDBJ databases">
        <authorList>
            <person name="Allen C."/>
            <person name="Tagirdzhanova G."/>
        </authorList>
    </citation>
    <scope>NUCLEOTIDE SEQUENCE [LARGE SCALE GENOMIC DNA]</scope>
</reference>
<feature type="compositionally biased region" description="Acidic residues" evidence="1">
    <location>
        <begin position="189"/>
        <end position="213"/>
    </location>
</feature>
<feature type="region of interest" description="Disordered" evidence="1">
    <location>
        <begin position="174"/>
        <end position="252"/>
    </location>
</feature>
<evidence type="ECO:0000313" key="2">
    <source>
        <dbReference type="EMBL" id="CAK7215948.1"/>
    </source>
</evidence>
<protein>
    <submittedName>
        <fullName evidence="2">Uncharacterized protein</fullName>
    </submittedName>
</protein>
<feature type="compositionally biased region" description="Basic and acidic residues" evidence="1">
    <location>
        <begin position="242"/>
        <end position="252"/>
    </location>
</feature>
<dbReference type="Proteomes" id="UP001642405">
    <property type="component" value="Unassembled WGS sequence"/>
</dbReference>
<keyword evidence="3" id="KW-1185">Reference proteome</keyword>
<accession>A0ABP0B8V7</accession>
<organism evidence="2 3">
    <name type="scientific">Sporothrix curviconia</name>
    <dbReference type="NCBI Taxonomy" id="1260050"/>
    <lineage>
        <taxon>Eukaryota</taxon>
        <taxon>Fungi</taxon>
        <taxon>Dikarya</taxon>
        <taxon>Ascomycota</taxon>
        <taxon>Pezizomycotina</taxon>
        <taxon>Sordariomycetes</taxon>
        <taxon>Sordariomycetidae</taxon>
        <taxon>Ophiostomatales</taxon>
        <taxon>Ophiostomataceae</taxon>
        <taxon>Sporothrix</taxon>
    </lineage>
</organism>